<feature type="region of interest" description="Disordered" evidence="1">
    <location>
        <begin position="1"/>
        <end position="22"/>
    </location>
</feature>
<reference evidence="2" key="1">
    <citation type="submission" date="2022-07" db="EMBL/GenBank/DDBJ databases">
        <title>Draft genome sequence of Zalerion maritima ATCC 34329, a (micro)plastics degrading marine fungus.</title>
        <authorList>
            <person name="Paco A."/>
            <person name="Goncalves M.F.M."/>
            <person name="Rocha-Santos T.A.P."/>
            <person name="Alves A."/>
        </authorList>
    </citation>
    <scope>NUCLEOTIDE SEQUENCE</scope>
    <source>
        <strain evidence="2">ATCC 34329</strain>
    </source>
</reference>
<evidence type="ECO:0000256" key="1">
    <source>
        <dbReference type="SAM" id="MobiDB-lite"/>
    </source>
</evidence>
<dbReference type="Proteomes" id="UP001201980">
    <property type="component" value="Unassembled WGS sequence"/>
</dbReference>
<comment type="caution">
    <text evidence="2">The sequence shown here is derived from an EMBL/GenBank/DDBJ whole genome shotgun (WGS) entry which is preliminary data.</text>
</comment>
<organism evidence="2 3">
    <name type="scientific">Zalerion maritima</name>
    <dbReference type="NCBI Taxonomy" id="339359"/>
    <lineage>
        <taxon>Eukaryota</taxon>
        <taxon>Fungi</taxon>
        <taxon>Dikarya</taxon>
        <taxon>Ascomycota</taxon>
        <taxon>Pezizomycotina</taxon>
        <taxon>Sordariomycetes</taxon>
        <taxon>Lulworthiomycetidae</taxon>
        <taxon>Lulworthiales</taxon>
        <taxon>Lulworthiaceae</taxon>
        <taxon>Zalerion</taxon>
    </lineage>
</organism>
<keyword evidence="3" id="KW-1185">Reference proteome</keyword>
<sequence length="756" mass="84368">MGRGRPRKTSVSSVETIDEDEIPYSPENAIVQPLSPTQLTNSDSWPCFMLTDAVVYYRDSESGNPETHWTGNLLHANYDGPFVVRGKLDAEDNEGRLQDESLNNSYVTLDKVSLFSLMIGQSNVGAATIWAAGECGWYELSPSLSYLPVFRQMEEAVTMYFSLEKILAATSITLPLEQLLLKYAVGVGDGITLEEAQERCKVHAPFFLSHCHREEVSGASPVAWSKTKFWRFLRSECTDVLNALRQREKKALKNKGTILPPTSRRPTPPPPPPPRQKSPSFDPSPPRHRAQRIVPHIVADHEMLDVDADASSSHSVPRKRKSPHVNPPSIQAEAVDTGDPNPDIDNEAISLLLLLLEETWQERENKGLSRNKLTKSTLNTSIYAKCSSQYHDPMYIMNFYSKRLVEALPSKWEDTIALQELRQVAANPNSTLGPLPHSMVLQKLQRRKQKNHAARGGNAAAAPSSPGASTPAQATAVPLERKRSRATRPPVYSFNADLDPAGEPAPAVAQPAPARRGSGRPRQNQEGFKPAGKTARLSLVARKRRASEDEDARGREQPFDYSHISKAPRVKAQIEDDSDESYESQSNSKKNSDDDLESLRVPIIIRTEETPSTVPKGPEGTWVCEEEGCGFIVRAADQREGQTLVEMHIEQHSQNREDEKERLINFAVAEGSSRHLPNGGHDEDEQRHYPNYPKFSCFEICKCFIVVTPSSSVEHRRTYEERLASKSSKIGDCDDPPRHWASKTLRVFDLSNSSFD</sequence>
<protein>
    <recommendedName>
        <fullName evidence="4">DNA (cytosine-5)-methyltransferase 1 replication foci domain-containing protein</fullName>
    </recommendedName>
</protein>
<evidence type="ECO:0000313" key="2">
    <source>
        <dbReference type="EMBL" id="KAJ2903994.1"/>
    </source>
</evidence>
<name>A0AAD5RTV4_9PEZI</name>
<proteinExistence type="predicted"/>
<feature type="compositionally biased region" description="Basic residues" evidence="1">
    <location>
        <begin position="444"/>
        <end position="453"/>
    </location>
</feature>
<feature type="compositionally biased region" description="Low complexity" evidence="1">
    <location>
        <begin position="454"/>
        <end position="476"/>
    </location>
</feature>
<feature type="compositionally biased region" description="Low complexity" evidence="1">
    <location>
        <begin position="501"/>
        <end position="522"/>
    </location>
</feature>
<dbReference type="EMBL" id="JAKWBI020000065">
    <property type="protein sequence ID" value="KAJ2903994.1"/>
    <property type="molecule type" value="Genomic_DNA"/>
</dbReference>
<gene>
    <name evidence="2" type="ORF">MKZ38_009049</name>
</gene>
<dbReference type="AlphaFoldDB" id="A0AAD5RTV4"/>
<feature type="compositionally biased region" description="Pro residues" evidence="1">
    <location>
        <begin position="266"/>
        <end position="276"/>
    </location>
</feature>
<accession>A0AAD5RTV4</accession>
<evidence type="ECO:0000313" key="3">
    <source>
        <dbReference type="Proteomes" id="UP001201980"/>
    </source>
</evidence>
<feature type="region of interest" description="Disordered" evidence="1">
    <location>
        <begin position="444"/>
        <end position="598"/>
    </location>
</feature>
<feature type="region of interest" description="Disordered" evidence="1">
    <location>
        <begin position="251"/>
        <end position="288"/>
    </location>
</feature>
<evidence type="ECO:0008006" key="4">
    <source>
        <dbReference type="Google" id="ProtNLM"/>
    </source>
</evidence>
<feature type="region of interest" description="Disordered" evidence="1">
    <location>
        <begin position="308"/>
        <end position="342"/>
    </location>
</feature>